<name>A0ABP9K888_9ACTN</name>
<accession>A0ABP9K888</accession>
<feature type="compositionally biased region" description="Basic and acidic residues" evidence="1">
    <location>
        <begin position="398"/>
        <end position="415"/>
    </location>
</feature>
<dbReference type="Proteomes" id="UP001500124">
    <property type="component" value="Unassembled WGS sequence"/>
</dbReference>
<gene>
    <name evidence="2" type="ORF">GCM10023336_21130</name>
</gene>
<evidence type="ECO:0000313" key="2">
    <source>
        <dbReference type="EMBL" id="GAA5051999.1"/>
    </source>
</evidence>
<evidence type="ECO:0000313" key="3">
    <source>
        <dbReference type="Proteomes" id="UP001500124"/>
    </source>
</evidence>
<dbReference type="RefSeq" id="WP_345668031.1">
    <property type="nucleotide sequence ID" value="NZ_BAABKC010000029.1"/>
</dbReference>
<keyword evidence="3" id="KW-1185">Reference proteome</keyword>
<feature type="region of interest" description="Disordered" evidence="1">
    <location>
        <begin position="396"/>
        <end position="418"/>
    </location>
</feature>
<evidence type="ECO:0000256" key="1">
    <source>
        <dbReference type="SAM" id="MobiDB-lite"/>
    </source>
</evidence>
<organism evidence="2 3">
    <name type="scientific">Streptomyces similanensis</name>
    <dbReference type="NCBI Taxonomy" id="1274988"/>
    <lineage>
        <taxon>Bacteria</taxon>
        <taxon>Bacillati</taxon>
        <taxon>Actinomycetota</taxon>
        <taxon>Actinomycetes</taxon>
        <taxon>Kitasatosporales</taxon>
        <taxon>Streptomycetaceae</taxon>
        <taxon>Streptomyces</taxon>
    </lineage>
</organism>
<comment type="caution">
    <text evidence="2">The sequence shown here is derived from an EMBL/GenBank/DDBJ whole genome shotgun (WGS) entry which is preliminary data.</text>
</comment>
<protein>
    <submittedName>
        <fullName evidence="2">PPE domain-containing protein</fullName>
    </submittedName>
</protein>
<dbReference type="EMBL" id="BAABKC010000029">
    <property type="protein sequence ID" value="GAA5051999.1"/>
    <property type="molecule type" value="Genomic_DNA"/>
</dbReference>
<proteinExistence type="predicted"/>
<reference evidence="3" key="1">
    <citation type="journal article" date="2019" name="Int. J. Syst. Evol. Microbiol.">
        <title>The Global Catalogue of Microorganisms (GCM) 10K type strain sequencing project: providing services to taxonomists for standard genome sequencing and annotation.</title>
        <authorList>
            <consortium name="The Broad Institute Genomics Platform"/>
            <consortium name="The Broad Institute Genome Sequencing Center for Infectious Disease"/>
            <person name="Wu L."/>
            <person name="Ma J."/>
        </authorList>
    </citation>
    <scope>NUCLEOTIDE SEQUENCE [LARGE SCALE GENOMIC DNA]</scope>
    <source>
        <strain evidence="3">JCM 18410</strain>
    </source>
</reference>
<sequence length="770" mass="82887">MDLEALRHANFSLLGDAVTDWSTLVTHLRELRKDADDTLRKAAGEADWAGVNAQVSKEFIGKTAGEFADAHTQATTIRDILQDTLGELKGYHQQLTEAIARGEKQGMRVSSGGGGGFTVTAGEAGDAAGQKAEQGDVDALCREIQGILDKATESDTSASTVLQAISDQSALGFSDAQYKDRDSADAAVKEADALAALAGKKPEDLTVEDFDRLNTGLRKYADDPLFAERFATDLGPRKTLEFWSGLNDPARGNWDVGQKRHDQFDDVQRNLGLALAHATQSDSAKMTEWKRTMIDLGDKPLYGNHGGPMGFQVMSNLMRTGDYDDRFLKDYGTKLMATERELTDKGRHGNGFWRWSPSIPLLNRIGEDSGADPLTGYLKGLSNSPDAATEFFNQEYVSKNDPDDPFERDTDDNGKKGKVSLSNFQYLFEEREWPQESDSHGDDLDTGKNNLALALEAATTGHPAGELPTADTAPHTKGQASLFNSLVSSVADDPERLTKNGYMSDSMGQIASEYLPDINRATSDVTRDADSKSWQAVERLFPVAGSDAELGHTDVTKFLYAVGQNEEGYAAVEVGQQAYTAKLMDHHLNPELPADQRFSQDPQTTVHYISERSGEVSGTLGLGRQQALGEAASEKDKDYDYAVSQYKNWISGGVGTAVGVGTSGIATPWVGAAVGGGAGTVTSAVLEKVFKDAEGHALDDAADAMGDRWQAGLTKNNEYVGLGAQSAAEKYHLTNAGDVDTWAREGARQGYINARAVLDGQAPGSTTNFG</sequence>